<keyword evidence="1" id="KW-0812">Transmembrane</keyword>
<dbReference type="Pfam" id="PF01963">
    <property type="entry name" value="TraB_PrgY_gumN"/>
    <property type="match status" value="1"/>
</dbReference>
<dbReference type="PANTHER" id="PTHR21530:SF7">
    <property type="entry name" value="TRAB DOMAIN-CONTAINING PROTEIN"/>
    <property type="match status" value="1"/>
</dbReference>
<protein>
    <submittedName>
        <fullName evidence="2">Conjugal transfer protein TraB</fullName>
    </submittedName>
</protein>
<dbReference type="InterPro" id="IPR005230">
    <property type="entry name" value="TraB_bac"/>
</dbReference>
<dbReference type="EMBL" id="AP025516">
    <property type="protein sequence ID" value="BDD87778.1"/>
    <property type="molecule type" value="Genomic_DNA"/>
</dbReference>
<feature type="transmembrane region" description="Helical" evidence="1">
    <location>
        <begin position="399"/>
        <end position="420"/>
    </location>
</feature>
<reference evidence="2 3" key="1">
    <citation type="submission" date="2022-01" db="EMBL/GenBank/DDBJ databases">
        <title>Desulfofustis limnae sp. nov., a novel mesophilic sulfate-reducing bacterium isolated from marsh soil.</title>
        <authorList>
            <person name="Watanabe M."/>
            <person name="Takahashi A."/>
            <person name="Kojima H."/>
            <person name="Fukui M."/>
        </authorList>
    </citation>
    <scope>NUCLEOTIDE SEQUENCE [LARGE SCALE GENOMIC DNA]</scope>
    <source>
        <strain evidence="2 3">PPLL</strain>
    </source>
</reference>
<feature type="transmembrane region" description="Helical" evidence="1">
    <location>
        <begin position="345"/>
        <end position="369"/>
    </location>
</feature>
<organism evidence="2 3">
    <name type="scientific">Desulfofustis limnaeus</name>
    <dbReference type="NCBI Taxonomy" id="2740163"/>
    <lineage>
        <taxon>Bacteria</taxon>
        <taxon>Pseudomonadati</taxon>
        <taxon>Thermodesulfobacteriota</taxon>
        <taxon>Desulfobulbia</taxon>
        <taxon>Desulfobulbales</taxon>
        <taxon>Desulfocapsaceae</taxon>
        <taxon>Desulfofustis</taxon>
    </lineage>
</organism>
<dbReference type="RefSeq" id="WP_284151191.1">
    <property type="nucleotide sequence ID" value="NZ_AP025516.1"/>
</dbReference>
<dbReference type="CDD" id="cd14726">
    <property type="entry name" value="TraB_PrgY-like"/>
    <property type="match status" value="1"/>
</dbReference>
<keyword evidence="1" id="KW-1133">Transmembrane helix</keyword>
<evidence type="ECO:0000313" key="3">
    <source>
        <dbReference type="Proteomes" id="UP000830055"/>
    </source>
</evidence>
<dbReference type="InterPro" id="IPR046345">
    <property type="entry name" value="TraB_PrgY-like"/>
</dbReference>
<feature type="transmembrane region" description="Helical" evidence="1">
    <location>
        <begin position="320"/>
        <end position="339"/>
    </location>
</feature>
<feature type="transmembrane region" description="Helical" evidence="1">
    <location>
        <begin position="291"/>
        <end position="308"/>
    </location>
</feature>
<keyword evidence="3" id="KW-1185">Reference proteome</keyword>
<dbReference type="InterPro" id="IPR002816">
    <property type="entry name" value="TraB/PrgY/GumN_fam"/>
</dbReference>
<dbReference type="NCBIfam" id="TIGR00261">
    <property type="entry name" value="traB"/>
    <property type="match status" value="1"/>
</dbReference>
<accession>A0ABN6M858</accession>
<evidence type="ECO:0000313" key="2">
    <source>
        <dbReference type="EMBL" id="BDD87778.1"/>
    </source>
</evidence>
<dbReference type="Proteomes" id="UP000830055">
    <property type="component" value="Chromosome"/>
</dbReference>
<dbReference type="PANTHER" id="PTHR21530">
    <property type="entry name" value="PHEROMONE SHUTDOWN PROTEIN"/>
    <property type="match status" value="1"/>
</dbReference>
<proteinExistence type="predicted"/>
<gene>
    <name evidence="2" type="ORF">DPPLL_21430</name>
</gene>
<keyword evidence="1" id="KW-0472">Membrane</keyword>
<evidence type="ECO:0000256" key="1">
    <source>
        <dbReference type="SAM" id="Phobius"/>
    </source>
</evidence>
<name>A0ABN6M858_9BACT</name>
<sequence>MSNRGLGPALSRSLPADLTAAGTVLPGNVYQSMNQPSFPARDYAPDVHVLEDGQRTILLIGTAHVSRQSVDLVNSVITNEKPDCVCLELDDKRFTALNDEQRWQHLDLKTIIRNKQLSTLLVSLLMASYQKRLGDRLGVSPGAELMAGAKAAEAVGARVHLCDRDIRVTMRRAWKSTSFLRRMYLLSSLLASLFDTETIDEKKLEEMKNHDSLGDLMAELGEALPELKRVLIDERDIYLAEKIKSAPGSRIVAVVGAGHVAGIKRCWPTDQRSQLPALNEIPPVSRMWKTIGWLIPLLILSSIGLIGYRHGLQEAGDNIIFWILANGIPSSIGALIALAHPATTISAFVAAPLTSLTPVIGAGYVTAFVQVMMRPPVVREFETVTEDVATFFGWWRNKLLRVFLVFLLTSLGSAIGTYVGGFEIFTNLAG</sequence>